<dbReference type="EMBL" id="ML004442">
    <property type="protein sequence ID" value="RKP31421.1"/>
    <property type="molecule type" value="Genomic_DNA"/>
</dbReference>
<evidence type="ECO:0008006" key="6">
    <source>
        <dbReference type="Google" id="ProtNLM"/>
    </source>
</evidence>
<dbReference type="GO" id="GO:0000184">
    <property type="term" value="P:nuclear-transcribed mRNA catabolic process, nonsense-mediated decay"/>
    <property type="evidence" value="ECO:0007669"/>
    <property type="project" value="UniProtKB-KW"/>
</dbReference>
<feature type="compositionally biased region" description="Basic and acidic residues" evidence="3">
    <location>
        <begin position="56"/>
        <end position="72"/>
    </location>
</feature>
<dbReference type="OrthoDB" id="4026794at2759"/>
<protein>
    <recommendedName>
        <fullName evidence="6">Enhancer of mRNA-decapping protein 1</fullName>
    </recommendedName>
</protein>
<keyword evidence="1" id="KW-0866">Nonsense-mediated mRNA decay</keyword>
<dbReference type="InterPro" id="IPR028322">
    <property type="entry name" value="PNRC-like_rgn"/>
</dbReference>
<dbReference type="Pfam" id="PF15365">
    <property type="entry name" value="PNRC"/>
    <property type="match status" value="1"/>
</dbReference>
<evidence type="ECO:0000256" key="3">
    <source>
        <dbReference type="SAM" id="MobiDB-lite"/>
    </source>
</evidence>
<feature type="compositionally biased region" description="Low complexity" evidence="3">
    <location>
        <begin position="153"/>
        <end position="174"/>
    </location>
</feature>
<feature type="compositionally biased region" description="Low complexity" evidence="3">
    <location>
        <begin position="86"/>
        <end position="101"/>
    </location>
</feature>
<evidence type="ECO:0000313" key="4">
    <source>
        <dbReference type="EMBL" id="RKP31421.1"/>
    </source>
</evidence>
<name>A0A4P9ZGP6_9ASCO</name>
<evidence type="ECO:0000256" key="1">
    <source>
        <dbReference type="ARBA" id="ARBA00023161"/>
    </source>
</evidence>
<gene>
    <name evidence="4" type="ORF">METBISCDRAFT_22445</name>
</gene>
<comment type="similarity">
    <text evidence="2">Belongs to the EDC family.</text>
</comment>
<evidence type="ECO:0000256" key="2">
    <source>
        <dbReference type="ARBA" id="ARBA00061292"/>
    </source>
</evidence>
<feature type="region of interest" description="Disordered" evidence="3">
    <location>
        <begin position="1"/>
        <end position="189"/>
    </location>
</feature>
<accession>A0A4P9ZGP6</accession>
<sequence>MMAHEFPLQLHGIHHSAPSGRTKKSKHHQAKLSLPNGQKPDFGPAKERPPQLSNGKKQDFRNTDQLKKELAKLKKFKTAPKDSDHSLSTNSSSNSNSNENSRGGGGTNSANIRHSARKTVSSGAADPAFSSGKSADCYAGSSFHSSPEAVALPKPSFAAPQSSPSQNAGAASSPLQSAPVLHSPGPRPMVPVQPMQLMPLTGQYNLHPAFVYPGVPSSGAPRYPVTTYPVPAKEYSNGPMLQGYMAPAPVPPYPYPMATTAGLQQAPIGHRITFNDLMGSNK</sequence>
<feature type="compositionally biased region" description="Basic residues" evidence="3">
    <location>
        <begin position="21"/>
        <end position="30"/>
    </location>
</feature>
<proteinExistence type="inferred from homology"/>
<dbReference type="Proteomes" id="UP000268321">
    <property type="component" value="Unassembled WGS sequence"/>
</dbReference>
<dbReference type="AlphaFoldDB" id="A0A4P9ZGP6"/>
<evidence type="ECO:0000313" key="5">
    <source>
        <dbReference type="Proteomes" id="UP000268321"/>
    </source>
</evidence>
<organism evidence="4 5">
    <name type="scientific">Metschnikowia bicuspidata</name>
    <dbReference type="NCBI Taxonomy" id="27322"/>
    <lineage>
        <taxon>Eukaryota</taxon>
        <taxon>Fungi</taxon>
        <taxon>Dikarya</taxon>
        <taxon>Ascomycota</taxon>
        <taxon>Saccharomycotina</taxon>
        <taxon>Pichiomycetes</taxon>
        <taxon>Metschnikowiaceae</taxon>
        <taxon>Metschnikowia</taxon>
    </lineage>
</organism>
<keyword evidence="5" id="KW-1185">Reference proteome</keyword>
<reference evidence="5" key="1">
    <citation type="journal article" date="2018" name="Nat. Microbiol.">
        <title>Leveraging single-cell genomics to expand the fungal tree of life.</title>
        <authorList>
            <person name="Ahrendt S.R."/>
            <person name="Quandt C.A."/>
            <person name="Ciobanu D."/>
            <person name="Clum A."/>
            <person name="Salamov A."/>
            <person name="Andreopoulos B."/>
            <person name="Cheng J.F."/>
            <person name="Woyke T."/>
            <person name="Pelin A."/>
            <person name="Henrissat B."/>
            <person name="Reynolds N.K."/>
            <person name="Benny G.L."/>
            <person name="Smith M.E."/>
            <person name="James T.Y."/>
            <person name="Grigoriev I.V."/>
        </authorList>
    </citation>
    <scope>NUCLEOTIDE SEQUENCE [LARGE SCALE GENOMIC DNA]</scope>
    <source>
        <strain evidence="5">Baker2002</strain>
    </source>
</reference>